<accession>A0AAD5HBA8</accession>
<sequence>MPPLTKTPPPHLNGSANGLTQSASLDYLIHSYPYLDLEVTSDNLFEGAWNVVSSVFPIWKRNNVKFTQCKDGITNQSFVVQPIDVPGHLMAFAVVRVVHTLDNVSVLVRAYGKGSELIIDRKQELINIITLSAQNLCPPLYARFKNGLVYGFIEGTVSTVEDMFDTEKANMIAVKLARWHKVQPLADSDPNNHEDTKLWSTMRKWMDSVPAQYEDPSTQTTFAKSIDMEFLKHELETLSAKLTSLNSPIVFSHNDLLYGNVIYAQNQAFFIDYEYGMLAPRGFDIGNHFNEFAGFECNYDNYPNKVFQMQWFEWYLTASSGSQPSEEEKEKLFQEVEHYSLASHLYWGLWALCQAMVSDIDFSYMDYAVLRFSEYKKRKLQVIEHSQ</sequence>
<dbReference type="SUPFAM" id="SSF56112">
    <property type="entry name" value="Protein kinase-like (PK-like)"/>
    <property type="match status" value="1"/>
</dbReference>
<dbReference type="GeneID" id="75909990"/>
<dbReference type="EMBL" id="MU620934">
    <property type="protein sequence ID" value="KAI8577950.1"/>
    <property type="molecule type" value="Genomic_DNA"/>
</dbReference>
<evidence type="ECO:0000256" key="3">
    <source>
        <dbReference type="ARBA" id="ARBA00038874"/>
    </source>
</evidence>
<dbReference type="Gene3D" id="3.90.1200.10">
    <property type="match status" value="1"/>
</dbReference>
<dbReference type="PANTHER" id="PTHR22603:SF66">
    <property type="entry name" value="ETHANOLAMINE KINASE"/>
    <property type="match status" value="1"/>
</dbReference>
<dbReference type="Gene3D" id="3.30.200.20">
    <property type="entry name" value="Phosphorylase Kinase, domain 1"/>
    <property type="match status" value="1"/>
</dbReference>
<comment type="pathway">
    <text evidence="1">Phospholipid metabolism; phosphatidylethanolamine biosynthesis; phosphatidylethanolamine from ethanolamine: step 1/3.</text>
</comment>
<comment type="caution">
    <text evidence="4">The sequence shown here is derived from an EMBL/GenBank/DDBJ whole genome shotgun (WGS) entry which is preliminary data.</text>
</comment>
<dbReference type="GO" id="GO:0004305">
    <property type="term" value="F:ethanolamine kinase activity"/>
    <property type="evidence" value="ECO:0007669"/>
    <property type="project" value="UniProtKB-EC"/>
</dbReference>
<gene>
    <name evidence="4" type="ORF">K450DRAFT_200687</name>
</gene>
<comment type="similarity">
    <text evidence="2">Belongs to the choline/ethanolamine kinase family.</text>
</comment>
<reference evidence="4" key="1">
    <citation type="submission" date="2021-06" db="EMBL/GenBank/DDBJ databases">
        <authorList>
            <consortium name="DOE Joint Genome Institute"/>
            <person name="Mondo S.J."/>
            <person name="Amses K.R."/>
            <person name="Simmons D.R."/>
            <person name="Longcore J.E."/>
            <person name="Seto K."/>
            <person name="Alves G.H."/>
            <person name="Bonds A.E."/>
            <person name="Quandt C.A."/>
            <person name="Davis W.J."/>
            <person name="Chang Y."/>
            <person name="Letcher P.M."/>
            <person name="Powell M.J."/>
            <person name="Kuo A."/>
            <person name="Labutti K."/>
            <person name="Pangilinan J."/>
            <person name="Andreopoulos W."/>
            <person name="Tritt A."/>
            <person name="Riley R."/>
            <person name="Hundley H."/>
            <person name="Johnson J."/>
            <person name="Lipzen A."/>
            <person name="Barry K."/>
            <person name="Berbee M.L."/>
            <person name="Buchler N.E."/>
            <person name="Grigoriev I.V."/>
            <person name="Spatafora J.W."/>
            <person name="Stajich J.E."/>
            <person name="James T.Y."/>
        </authorList>
    </citation>
    <scope>NUCLEOTIDE SEQUENCE</scope>
    <source>
        <strain evidence="4">AG</strain>
    </source>
</reference>
<dbReference type="AlphaFoldDB" id="A0AAD5HBA8"/>
<reference evidence="4" key="2">
    <citation type="journal article" date="2022" name="Proc. Natl. Acad. Sci. U.S.A.">
        <title>Diploid-dominant life cycles characterize the early evolution of Fungi.</title>
        <authorList>
            <person name="Amses K.R."/>
            <person name="Simmons D.R."/>
            <person name="Longcore J.E."/>
            <person name="Mondo S.J."/>
            <person name="Seto K."/>
            <person name="Jeronimo G.H."/>
            <person name="Bonds A.E."/>
            <person name="Quandt C.A."/>
            <person name="Davis W.J."/>
            <person name="Chang Y."/>
            <person name="Federici B.A."/>
            <person name="Kuo A."/>
            <person name="LaButti K."/>
            <person name="Pangilinan J."/>
            <person name="Andreopoulos W."/>
            <person name="Tritt A."/>
            <person name="Riley R."/>
            <person name="Hundley H."/>
            <person name="Johnson J."/>
            <person name="Lipzen A."/>
            <person name="Barry K."/>
            <person name="Lang B.F."/>
            <person name="Cuomo C.A."/>
            <person name="Buchler N.E."/>
            <person name="Grigoriev I.V."/>
            <person name="Spatafora J.W."/>
            <person name="Stajich J.E."/>
            <person name="James T.Y."/>
        </authorList>
    </citation>
    <scope>NUCLEOTIDE SEQUENCE</scope>
    <source>
        <strain evidence="4">AG</strain>
    </source>
</reference>
<dbReference type="Pfam" id="PF01633">
    <property type="entry name" value="Choline_kinase"/>
    <property type="match status" value="1"/>
</dbReference>
<keyword evidence="5" id="KW-1185">Reference proteome</keyword>
<dbReference type="RefSeq" id="XP_051442954.1">
    <property type="nucleotide sequence ID" value="XM_051584640.1"/>
</dbReference>
<dbReference type="CDD" id="cd05157">
    <property type="entry name" value="ETNK_euk"/>
    <property type="match status" value="1"/>
</dbReference>
<name>A0AAD5HBA8_UMBRA</name>
<dbReference type="PANTHER" id="PTHR22603">
    <property type="entry name" value="CHOLINE/ETHANOALAMINE KINASE"/>
    <property type="match status" value="1"/>
</dbReference>
<dbReference type="GO" id="GO:0006646">
    <property type="term" value="P:phosphatidylethanolamine biosynthetic process"/>
    <property type="evidence" value="ECO:0007669"/>
    <property type="project" value="TreeGrafter"/>
</dbReference>
<organism evidence="4 5">
    <name type="scientific">Umbelopsis ramanniana AG</name>
    <dbReference type="NCBI Taxonomy" id="1314678"/>
    <lineage>
        <taxon>Eukaryota</taxon>
        <taxon>Fungi</taxon>
        <taxon>Fungi incertae sedis</taxon>
        <taxon>Mucoromycota</taxon>
        <taxon>Mucoromycotina</taxon>
        <taxon>Umbelopsidomycetes</taxon>
        <taxon>Umbelopsidales</taxon>
        <taxon>Umbelopsidaceae</taxon>
        <taxon>Umbelopsis</taxon>
    </lineage>
</organism>
<dbReference type="GO" id="GO:0005737">
    <property type="term" value="C:cytoplasm"/>
    <property type="evidence" value="ECO:0007669"/>
    <property type="project" value="TreeGrafter"/>
</dbReference>
<dbReference type="InterPro" id="IPR011009">
    <property type="entry name" value="Kinase-like_dom_sf"/>
</dbReference>
<protein>
    <recommendedName>
        <fullName evidence="3">ethanolamine kinase</fullName>
        <ecNumber evidence="3">2.7.1.82</ecNumber>
    </recommendedName>
</protein>
<evidence type="ECO:0000313" key="4">
    <source>
        <dbReference type="EMBL" id="KAI8577950.1"/>
    </source>
</evidence>
<dbReference type="Proteomes" id="UP001206595">
    <property type="component" value="Unassembled WGS sequence"/>
</dbReference>
<evidence type="ECO:0000313" key="5">
    <source>
        <dbReference type="Proteomes" id="UP001206595"/>
    </source>
</evidence>
<dbReference type="EC" id="2.7.1.82" evidence="3"/>
<evidence type="ECO:0000256" key="1">
    <source>
        <dbReference type="ARBA" id="ARBA00037883"/>
    </source>
</evidence>
<evidence type="ECO:0000256" key="2">
    <source>
        <dbReference type="ARBA" id="ARBA00038211"/>
    </source>
</evidence>
<proteinExistence type="inferred from homology"/>